<protein>
    <recommendedName>
        <fullName evidence="4">Inositol-pentakisphosphate 2-kinase</fullName>
    </recommendedName>
</protein>
<feature type="region of interest" description="Disordered" evidence="1">
    <location>
        <begin position="54"/>
        <end position="80"/>
    </location>
</feature>
<sequence>MNTRLINITLLIQCLCLSRGYGFTIQLRSELLAKNTLVLGQSSHVPVRVQALRMTTDAEQEASSPGDKMRESNGKRPSLNPTIINAISEALLIRSSPASEDGPMEVTDGVSPIEVAVAAGQLASSAIDKRAQTSTAVKGDEGSAFNQEESHLVAGRVVGVVMRWEGLEGILVDRVKGTKWVMKYGEEASFGLTKDECKDGCDKKEVDAVVKKRLKDDPLMRMCRSECLYALFLQTVEMPAMEKIGQLPSDASSGIDFLDSDRIEVLLQDGFS</sequence>
<dbReference type="EMBL" id="HBIO01005112">
    <property type="protein sequence ID" value="CAE0458731.1"/>
    <property type="molecule type" value="Transcribed_RNA"/>
</dbReference>
<feature type="chain" id="PRO_5031510037" description="Inositol-pentakisphosphate 2-kinase" evidence="2">
    <location>
        <begin position="23"/>
        <end position="272"/>
    </location>
</feature>
<accession>A0A7S3PXH5</accession>
<evidence type="ECO:0000256" key="1">
    <source>
        <dbReference type="SAM" id="MobiDB-lite"/>
    </source>
</evidence>
<reference evidence="3" key="1">
    <citation type="submission" date="2021-01" db="EMBL/GenBank/DDBJ databases">
        <authorList>
            <person name="Corre E."/>
            <person name="Pelletier E."/>
            <person name="Niang G."/>
            <person name="Scheremetjew M."/>
            <person name="Finn R."/>
            <person name="Kale V."/>
            <person name="Holt S."/>
            <person name="Cochrane G."/>
            <person name="Meng A."/>
            <person name="Brown T."/>
            <person name="Cohen L."/>
        </authorList>
    </citation>
    <scope>NUCLEOTIDE SEQUENCE</scope>
    <source>
        <strain evidence="3">MM31A-1</strain>
    </source>
</reference>
<gene>
    <name evidence="3" type="ORF">CDEB00056_LOCUS3572</name>
</gene>
<name>A0A7S3PXH5_9STRA</name>
<organism evidence="3">
    <name type="scientific">Chaetoceros debilis</name>
    <dbReference type="NCBI Taxonomy" id="122233"/>
    <lineage>
        <taxon>Eukaryota</taxon>
        <taxon>Sar</taxon>
        <taxon>Stramenopiles</taxon>
        <taxon>Ochrophyta</taxon>
        <taxon>Bacillariophyta</taxon>
        <taxon>Coscinodiscophyceae</taxon>
        <taxon>Chaetocerotophycidae</taxon>
        <taxon>Chaetocerotales</taxon>
        <taxon>Chaetocerotaceae</taxon>
        <taxon>Chaetoceros</taxon>
    </lineage>
</organism>
<evidence type="ECO:0008006" key="4">
    <source>
        <dbReference type="Google" id="ProtNLM"/>
    </source>
</evidence>
<dbReference type="AlphaFoldDB" id="A0A7S3PXH5"/>
<feature type="signal peptide" evidence="2">
    <location>
        <begin position="1"/>
        <end position="22"/>
    </location>
</feature>
<evidence type="ECO:0000256" key="2">
    <source>
        <dbReference type="SAM" id="SignalP"/>
    </source>
</evidence>
<proteinExistence type="predicted"/>
<evidence type="ECO:0000313" key="3">
    <source>
        <dbReference type="EMBL" id="CAE0458731.1"/>
    </source>
</evidence>
<keyword evidence="2" id="KW-0732">Signal</keyword>